<protein>
    <submittedName>
        <fullName evidence="2">Uncharacterized protein</fullName>
    </submittedName>
</protein>
<feature type="compositionally biased region" description="Polar residues" evidence="1">
    <location>
        <begin position="108"/>
        <end position="119"/>
    </location>
</feature>
<evidence type="ECO:0000313" key="3">
    <source>
        <dbReference type="Proteomes" id="UP000240696"/>
    </source>
</evidence>
<feature type="region of interest" description="Disordered" evidence="1">
    <location>
        <begin position="42"/>
        <end position="131"/>
    </location>
</feature>
<dbReference type="EMBL" id="KX898400">
    <property type="protein sequence ID" value="ARB11153.1"/>
    <property type="molecule type" value="Genomic_DNA"/>
</dbReference>
<organism evidence="2 3">
    <name type="scientific">Pseudomonas phage JG054</name>
    <dbReference type="NCBI Taxonomy" id="1970800"/>
    <lineage>
        <taxon>Viruses</taxon>
        <taxon>Duplodnaviria</taxon>
        <taxon>Heunggongvirae</taxon>
        <taxon>Uroviricota</taxon>
        <taxon>Caudoviricetes</taxon>
        <taxon>Queuovirinae</taxon>
        <taxon>Nipunavirus</taxon>
        <taxon>Nipunavirus JG054</taxon>
    </lineage>
</organism>
<dbReference type="Proteomes" id="UP000240696">
    <property type="component" value="Segment"/>
</dbReference>
<sequence>MTNKIQEALLKLDVGNDNHWTADGLPRLDTVKMLASDQSLTRDSVAAAAPGFSRSTAQGYTPPSAEQQPAQDQGQGGNTGSTESAAPAATQTAAQPTQSTEPVDNPDDLSSGQAEQSTLEAPAGAATNEVEALEKELAEQEAFVNELREAKAKIDTEFDKARKREDDLRVKLEALRPVQSDTDAIQGYLAAQRKALEQRAARQQLIKESGLNLRELASNLKAPIDAAMARKTSRGTQRPGS</sequence>
<evidence type="ECO:0000256" key="1">
    <source>
        <dbReference type="SAM" id="MobiDB-lite"/>
    </source>
</evidence>
<feature type="compositionally biased region" description="Polar residues" evidence="1">
    <location>
        <begin position="53"/>
        <end position="73"/>
    </location>
</feature>
<keyword evidence="3" id="KW-1185">Reference proteome</keyword>
<feature type="compositionally biased region" description="Low complexity" evidence="1">
    <location>
        <begin position="81"/>
        <end position="102"/>
    </location>
</feature>
<name>A0A2H4GY51_9CAUD</name>
<gene>
    <name evidence="2" type="ORF">JG054_00008</name>
</gene>
<accession>A0A2H4GY51</accession>
<reference evidence="2 3" key="1">
    <citation type="submission" date="2016-09" db="EMBL/GenBank/DDBJ databases">
        <title>Complete genome sequence of Pseudomonas aeruginosa phage JG054.</title>
        <authorList>
            <person name="Uhlig C.M."/>
            <person name="Bunk B."/>
            <person name="Rohde M."/>
            <person name="Schobert M."/>
            <person name="Jahn D."/>
        </authorList>
    </citation>
    <scope>NUCLEOTIDE SEQUENCE [LARGE SCALE GENOMIC DNA]</scope>
</reference>
<evidence type="ECO:0000313" key="2">
    <source>
        <dbReference type="EMBL" id="ARB11153.1"/>
    </source>
</evidence>
<proteinExistence type="predicted"/>